<protein>
    <submittedName>
        <fullName evidence="1">Uncharacterized protein</fullName>
    </submittedName>
</protein>
<evidence type="ECO:0000313" key="2">
    <source>
        <dbReference type="Proteomes" id="UP000190675"/>
    </source>
</evidence>
<dbReference type="Proteomes" id="UP000190675">
    <property type="component" value="Chromosome I"/>
</dbReference>
<reference evidence="1 2" key="1">
    <citation type="submission" date="2016-11" db="EMBL/GenBank/DDBJ databases">
        <authorList>
            <person name="Jaros S."/>
            <person name="Januszkiewicz K."/>
            <person name="Wedrychowicz H."/>
        </authorList>
    </citation>
    <scope>NUCLEOTIDE SEQUENCE [LARGE SCALE GENOMIC DNA]</scope>
    <source>
        <strain evidence="1 2">GAS242</strain>
    </source>
</reference>
<evidence type="ECO:0000313" key="1">
    <source>
        <dbReference type="EMBL" id="SHH27125.1"/>
    </source>
</evidence>
<organism evidence="1 2">
    <name type="scientific">Bradyrhizobium erythrophlei</name>
    <dbReference type="NCBI Taxonomy" id="1437360"/>
    <lineage>
        <taxon>Bacteria</taxon>
        <taxon>Pseudomonadati</taxon>
        <taxon>Pseudomonadota</taxon>
        <taxon>Alphaproteobacteria</taxon>
        <taxon>Hyphomicrobiales</taxon>
        <taxon>Nitrobacteraceae</taxon>
        <taxon>Bradyrhizobium</taxon>
    </lineage>
</organism>
<sequence>MYKRINTRDVILFCEEHKVSFDWLPCGDLRGLQRMTREAKAAPPLKVPEAQRKEVMALFSALSPRMQAVALGCIQHLLAKGHL</sequence>
<accession>A0A1M5RLM7</accession>
<name>A0A1M5RLM7_9BRAD</name>
<dbReference type="EMBL" id="LT670818">
    <property type="protein sequence ID" value="SHH27125.1"/>
    <property type="molecule type" value="Genomic_DNA"/>
</dbReference>
<gene>
    <name evidence="1" type="ORF">SAMN05444169_6638</name>
</gene>
<dbReference type="OrthoDB" id="8256485at2"/>
<dbReference type="AlphaFoldDB" id="A0A1M5RLM7"/>
<dbReference type="RefSeq" id="WP_154073564.1">
    <property type="nucleotide sequence ID" value="NZ_LT670818.1"/>
</dbReference>
<proteinExistence type="predicted"/>